<dbReference type="Proteomes" id="UP000243887">
    <property type="component" value="Unassembled WGS sequence"/>
</dbReference>
<dbReference type="Pfam" id="PF13899">
    <property type="entry name" value="Thioredoxin_7"/>
    <property type="match status" value="1"/>
</dbReference>
<dbReference type="PROSITE" id="PS51257">
    <property type="entry name" value="PROKAR_LIPOPROTEIN"/>
    <property type="match status" value="1"/>
</dbReference>
<protein>
    <submittedName>
        <fullName evidence="1">Thioredoxin-like</fullName>
    </submittedName>
</protein>
<dbReference type="Gene3D" id="3.40.30.10">
    <property type="entry name" value="Glutaredoxin"/>
    <property type="match status" value="1"/>
</dbReference>
<proteinExistence type="predicted"/>
<dbReference type="RefSeq" id="WP_090677719.1">
    <property type="nucleotide sequence ID" value="NZ_FORU01000001.1"/>
</dbReference>
<gene>
    <name evidence="1" type="ORF">SAMN04487893_101356</name>
</gene>
<organism evidence="1 2">
    <name type="scientific">Myroides guanonis</name>
    <dbReference type="NCBI Taxonomy" id="1150112"/>
    <lineage>
        <taxon>Bacteria</taxon>
        <taxon>Pseudomonadati</taxon>
        <taxon>Bacteroidota</taxon>
        <taxon>Flavobacteriia</taxon>
        <taxon>Flavobacteriales</taxon>
        <taxon>Flavobacteriaceae</taxon>
        <taxon>Myroides</taxon>
    </lineage>
</organism>
<keyword evidence="2" id="KW-1185">Reference proteome</keyword>
<dbReference type="OrthoDB" id="195735at2"/>
<reference evidence="2" key="1">
    <citation type="submission" date="2016-10" db="EMBL/GenBank/DDBJ databases">
        <authorList>
            <person name="Varghese N."/>
            <person name="Submissions S."/>
        </authorList>
    </citation>
    <scope>NUCLEOTIDE SEQUENCE [LARGE SCALE GENOMIC DNA]</scope>
    <source>
        <strain evidence="2">DSM 26542</strain>
    </source>
</reference>
<accession>A0A1I3LJ23</accession>
<dbReference type="SUPFAM" id="SSF52833">
    <property type="entry name" value="Thioredoxin-like"/>
    <property type="match status" value="1"/>
</dbReference>
<dbReference type="InterPro" id="IPR036249">
    <property type="entry name" value="Thioredoxin-like_sf"/>
</dbReference>
<dbReference type="EMBL" id="FORU01000001">
    <property type="protein sequence ID" value="SFI84721.1"/>
    <property type="molecule type" value="Genomic_DNA"/>
</dbReference>
<sequence>MQKTLISSLIIASLFTLTSCKKEIPTPEAITNDAVESSVQVDTVAAKKAIEVEKEKLSKPYNEQEDAQAKINELIAKAKLEGKNVFVQAGGNWCIWCLRFNDFVQNNQELKTIVDANYLYYHLNYSTKNKNKEVFEKYAPNAKSLGYPFFFVINGEGEVTNVFGSGDLEADKSYDVEKVKQMFLDNSPKK</sequence>
<evidence type="ECO:0000313" key="1">
    <source>
        <dbReference type="EMBL" id="SFI84721.1"/>
    </source>
</evidence>
<name>A0A1I3LJ23_9FLAO</name>
<dbReference type="STRING" id="1150112.SAMN04487893_101356"/>
<dbReference type="AlphaFoldDB" id="A0A1I3LJ23"/>
<evidence type="ECO:0000313" key="2">
    <source>
        <dbReference type="Proteomes" id="UP000243887"/>
    </source>
</evidence>